<sequence length="122" mass="14143">MRKSRRLYRGKTGIKVFSLYDNNKKPTKEMLQDIDIMVIDVQDVGSRYYTFLYTMAYAMEACKENDKTFIVLDRPNPIGGSKVEGNILNTKFSSFVGLYPIIQRYGLTIGEIAKFFNEEFNI</sequence>
<dbReference type="Gene3D" id="3.40.50.12170">
    <property type="entry name" value="Uncharacterised protein PF07075, DUF1343"/>
    <property type="match status" value="1"/>
</dbReference>
<name>A0A223HX06_THETR</name>
<gene>
    <name evidence="2" type="ORF">Thert_00858</name>
</gene>
<dbReference type="EMBL" id="CP016893">
    <property type="protein sequence ID" value="AST56998.1"/>
    <property type="molecule type" value="Genomic_DNA"/>
</dbReference>
<reference evidence="2 3" key="1">
    <citation type="submission" date="2016-08" db="EMBL/GenBank/DDBJ databases">
        <title>A novel genetic cassette of butanologenic Thermoanaerobacterium thermosaccharolyticum that directly convert cellulose to butanol.</title>
        <authorList>
            <person name="Li T."/>
            <person name="He J."/>
        </authorList>
    </citation>
    <scope>NUCLEOTIDE SEQUENCE [LARGE SCALE GENOMIC DNA]</scope>
    <source>
        <strain evidence="2 3">TG57</strain>
    </source>
</reference>
<evidence type="ECO:0000313" key="3">
    <source>
        <dbReference type="Proteomes" id="UP000214975"/>
    </source>
</evidence>
<dbReference type="Proteomes" id="UP000214975">
    <property type="component" value="Chromosome"/>
</dbReference>
<dbReference type="AlphaFoldDB" id="A0A223HX06"/>
<proteinExistence type="predicted"/>
<evidence type="ECO:0000313" key="2">
    <source>
        <dbReference type="EMBL" id="AST56998.1"/>
    </source>
</evidence>
<dbReference type="PANTHER" id="PTHR42915:SF1">
    <property type="entry name" value="PEPTIDOGLYCAN BETA-N-ACETYLMURAMIDASE NAMZ"/>
    <property type="match status" value="1"/>
</dbReference>
<dbReference type="InterPro" id="IPR008302">
    <property type="entry name" value="NamZ"/>
</dbReference>
<organism evidence="2 3">
    <name type="scientific">Thermoanaerobacterium thermosaccharolyticum</name>
    <name type="common">Clostridium thermosaccharolyticum</name>
    <dbReference type="NCBI Taxonomy" id="1517"/>
    <lineage>
        <taxon>Bacteria</taxon>
        <taxon>Bacillati</taxon>
        <taxon>Bacillota</taxon>
        <taxon>Clostridia</taxon>
        <taxon>Thermoanaerobacterales</taxon>
        <taxon>Thermoanaerobacteraceae</taxon>
        <taxon>Thermoanaerobacterium</taxon>
    </lineage>
</organism>
<protein>
    <submittedName>
        <fullName evidence="2">Uncharacterized conserved protein UCP016719</fullName>
    </submittedName>
</protein>
<dbReference type="PANTHER" id="PTHR42915">
    <property type="entry name" value="HYPOTHETICAL 460 KDA PROTEIN IN FEUA-SIGW INTERGENIC REGION [PRECURSOR]"/>
    <property type="match status" value="1"/>
</dbReference>
<accession>A0A223HX06</accession>
<dbReference type="Pfam" id="PF07075">
    <property type="entry name" value="NamZ_N"/>
    <property type="match status" value="1"/>
</dbReference>
<evidence type="ECO:0000259" key="1">
    <source>
        <dbReference type="Pfam" id="PF07075"/>
    </source>
</evidence>
<dbReference type="GO" id="GO:0033922">
    <property type="term" value="F:peptidoglycan beta-N-acetylmuramidase activity"/>
    <property type="evidence" value="ECO:0007669"/>
    <property type="project" value="InterPro"/>
</dbReference>
<feature type="domain" description="Peptidoglycan beta-N-acetylmuramidase NamZ N-terminal" evidence="1">
    <location>
        <begin position="9"/>
        <end position="121"/>
    </location>
</feature>
<dbReference type="InterPro" id="IPR048502">
    <property type="entry name" value="NamZ_N"/>
</dbReference>